<sequence length="255" mass="26239">MTAPATGVSARARIRAVPDGRGGTALPSLAGGGPVALRRTRSADPAAARVTLVGAMSAPLGGDRIVIEARAEPGAALRVDGSAATLALPGRTAEPARYDVHLQVGEGGRLHWLPEPLISVRGSELRQHLSAELSPGARLVLRDEQVLGRAGEESGRLCTRLSVRRGGRPLLDQQLDFGPGAPGWDGGAVLGGHRAVGQLLVVGPERAQEPLPARVLGDSAVVTPLAGPGVLVTAVAPDALRLRRVLDSALTFTSW</sequence>
<evidence type="ECO:0000313" key="3">
    <source>
        <dbReference type="EMBL" id="MBO8188621.1"/>
    </source>
</evidence>
<dbReference type="InterPro" id="IPR002669">
    <property type="entry name" value="UreD"/>
</dbReference>
<keyword evidence="1 2" id="KW-0143">Chaperone</keyword>
<dbReference type="EMBL" id="JAFFZN010000025">
    <property type="protein sequence ID" value="MBO8188621.1"/>
    <property type="molecule type" value="Genomic_DNA"/>
</dbReference>
<evidence type="ECO:0000256" key="1">
    <source>
        <dbReference type="ARBA" id="ARBA00023186"/>
    </source>
</evidence>
<comment type="subunit">
    <text evidence="2">UreD, UreF and UreG form a complex that acts as a GTP-hydrolysis-dependent molecular chaperone, activating the urease apoprotein by helping to assemble the nickel containing metallocenter of UreC. The UreE protein probably delivers the nickel.</text>
</comment>
<comment type="function">
    <text evidence="2">Required for maturation of urease via the functional incorporation of the urease nickel metallocenter.</text>
</comment>
<protein>
    <recommendedName>
        <fullName evidence="2">Urease accessory protein UreD</fullName>
    </recommendedName>
</protein>
<dbReference type="HAMAP" id="MF_01384">
    <property type="entry name" value="UreD"/>
    <property type="match status" value="1"/>
</dbReference>
<reference evidence="3 4" key="1">
    <citation type="submission" date="2021-02" db="EMBL/GenBank/DDBJ databases">
        <title>Streptomyces spirodelae sp. nov., isolated from duckweed.</title>
        <authorList>
            <person name="Saimee Y."/>
            <person name="Duangmal K."/>
        </authorList>
    </citation>
    <scope>NUCLEOTIDE SEQUENCE [LARGE SCALE GENOMIC DNA]</scope>
    <source>
        <strain evidence="3 4">DW4-2</strain>
    </source>
</reference>
<dbReference type="Proteomes" id="UP001518976">
    <property type="component" value="Unassembled WGS sequence"/>
</dbReference>
<name>A0ABS3WZQ7_9ACTN</name>
<keyword evidence="2" id="KW-0996">Nickel insertion</keyword>
<organism evidence="3 4">
    <name type="scientific">Streptomyces spirodelae</name>
    <dbReference type="NCBI Taxonomy" id="2812904"/>
    <lineage>
        <taxon>Bacteria</taxon>
        <taxon>Bacillati</taxon>
        <taxon>Actinomycetota</taxon>
        <taxon>Actinomycetes</taxon>
        <taxon>Kitasatosporales</taxon>
        <taxon>Streptomycetaceae</taxon>
        <taxon>Streptomyces</taxon>
    </lineage>
</organism>
<keyword evidence="4" id="KW-1185">Reference proteome</keyword>
<gene>
    <name evidence="2" type="primary">ureD</name>
    <name evidence="3" type="ORF">JW592_24570</name>
</gene>
<comment type="subcellular location">
    <subcellularLocation>
        <location evidence="2">Cytoplasm</location>
    </subcellularLocation>
</comment>
<dbReference type="Pfam" id="PF01774">
    <property type="entry name" value="UreD"/>
    <property type="match status" value="1"/>
</dbReference>
<evidence type="ECO:0000313" key="4">
    <source>
        <dbReference type="Proteomes" id="UP001518976"/>
    </source>
</evidence>
<accession>A0ABS3WZQ7</accession>
<evidence type="ECO:0000256" key="2">
    <source>
        <dbReference type="HAMAP-Rule" id="MF_01384"/>
    </source>
</evidence>
<keyword evidence="2" id="KW-0963">Cytoplasm</keyword>
<comment type="caution">
    <text evidence="3">The sequence shown here is derived from an EMBL/GenBank/DDBJ whole genome shotgun (WGS) entry which is preliminary data.</text>
</comment>
<comment type="similarity">
    <text evidence="2">Belongs to the UreD family.</text>
</comment>
<dbReference type="RefSeq" id="WP_209267391.1">
    <property type="nucleotide sequence ID" value="NZ_JAFFZN010000025.1"/>
</dbReference>
<proteinExistence type="inferred from homology"/>